<protein>
    <submittedName>
        <fullName evidence="5">DUF1740-domain-containing protein</fullName>
    </submittedName>
</protein>
<keyword evidence="3" id="KW-0539">Nucleus</keyword>
<comment type="similarity">
    <text evidence="2">Belongs to the NRDE2 family.</text>
</comment>
<dbReference type="Gene3D" id="1.25.40.10">
    <property type="entry name" value="Tetratricopeptide repeat domain"/>
    <property type="match status" value="3"/>
</dbReference>
<feature type="compositionally biased region" description="Basic and acidic residues" evidence="4">
    <location>
        <begin position="50"/>
        <end position="68"/>
    </location>
</feature>
<evidence type="ECO:0000256" key="3">
    <source>
        <dbReference type="ARBA" id="ARBA00023242"/>
    </source>
</evidence>
<evidence type="ECO:0000256" key="1">
    <source>
        <dbReference type="ARBA" id="ARBA00004123"/>
    </source>
</evidence>
<evidence type="ECO:0000313" key="5">
    <source>
        <dbReference type="EMBL" id="TGZ85721.1"/>
    </source>
</evidence>
<gene>
    <name evidence="5" type="ORF">EX30DRAFT_368789</name>
</gene>
<dbReference type="Pfam" id="PF08424">
    <property type="entry name" value="NRDE-2"/>
    <property type="match status" value="1"/>
</dbReference>
<feature type="compositionally biased region" description="Pro residues" evidence="4">
    <location>
        <begin position="1"/>
        <end position="10"/>
    </location>
</feature>
<feature type="compositionally biased region" description="Polar residues" evidence="4">
    <location>
        <begin position="40"/>
        <end position="49"/>
    </location>
</feature>
<dbReference type="InterPro" id="IPR013633">
    <property type="entry name" value="NRDE-2"/>
</dbReference>
<dbReference type="SUPFAM" id="SSF48452">
    <property type="entry name" value="TPR-like"/>
    <property type="match status" value="1"/>
</dbReference>
<comment type="subcellular location">
    <subcellularLocation>
        <location evidence="1">Nucleus</location>
    </subcellularLocation>
</comment>
<dbReference type="EMBL" id="ML220112">
    <property type="protein sequence ID" value="TGZ85721.1"/>
    <property type="molecule type" value="Genomic_DNA"/>
</dbReference>
<dbReference type="Proteomes" id="UP000298138">
    <property type="component" value="Unassembled WGS sequence"/>
</dbReference>
<proteinExistence type="inferred from homology"/>
<reference evidence="5 6" key="1">
    <citation type="submission" date="2019-04" db="EMBL/GenBank/DDBJ databases">
        <title>Comparative genomics and transcriptomics to analyze fruiting body development in filamentous ascomycetes.</title>
        <authorList>
            <consortium name="DOE Joint Genome Institute"/>
            <person name="Lutkenhaus R."/>
            <person name="Traeger S."/>
            <person name="Breuer J."/>
            <person name="Kuo A."/>
            <person name="Lipzen A."/>
            <person name="Pangilinan J."/>
            <person name="Dilworth D."/>
            <person name="Sandor L."/>
            <person name="Poggeler S."/>
            <person name="Barry K."/>
            <person name="Grigoriev I.V."/>
            <person name="Nowrousian M."/>
        </authorList>
    </citation>
    <scope>NUCLEOTIDE SEQUENCE [LARGE SCALE GENOMIC DNA]</scope>
    <source>
        <strain evidence="5 6">CBS 389.68</strain>
    </source>
</reference>
<dbReference type="InParanoid" id="A0A4S2N8N1"/>
<dbReference type="GO" id="GO:0031048">
    <property type="term" value="P:regulatory ncRNA-mediated heterochromatin formation"/>
    <property type="evidence" value="ECO:0007669"/>
    <property type="project" value="TreeGrafter"/>
</dbReference>
<dbReference type="GO" id="GO:1902369">
    <property type="term" value="P:negative regulation of RNA catabolic process"/>
    <property type="evidence" value="ECO:0007669"/>
    <property type="project" value="TreeGrafter"/>
</dbReference>
<feature type="region of interest" description="Disordered" evidence="4">
    <location>
        <begin position="1"/>
        <end position="162"/>
    </location>
</feature>
<dbReference type="AlphaFoldDB" id="A0A4S2N8N1"/>
<accession>A0A4S2N8N1</accession>
<dbReference type="InterPro" id="IPR011990">
    <property type="entry name" value="TPR-like_helical_dom_sf"/>
</dbReference>
<feature type="compositionally biased region" description="Basic residues" evidence="4">
    <location>
        <begin position="69"/>
        <end position="89"/>
    </location>
</feature>
<evidence type="ECO:0000256" key="4">
    <source>
        <dbReference type="SAM" id="MobiDB-lite"/>
    </source>
</evidence>
<evidence type="ECO:0000313" key="6">
    <source>
        <dbReference type="Proteomes" id="UP000298138"/>
    </source>
</evidence>
<organism evidence="5 6">
    <name type="scientific">Ascodesmis nigricans</name>
    <dbReference type="NCBI Taxonomy" id="341454"/>
    <lineage>
        <taxon>Eukaryota</taxon>
        <taxon>Fungi</taxon>
        <taxon>Dikarya</taxon>
        <taxon>Ascomycota</taxon>
        <taxon>Pezizomycotina</taxon>
        <taxon>Pezizomycetes</taxon>
        <taxon>Pezizales</taxon>
        <taxon>Ascodesmidaceae</taxon>
        <taxon>Ascodesmis</taxon>
    </lineage>
</organism>
<dbReference type="GO" id="GO:0071013">
    <property type="term" value="C:catalytic step 2 spliceosome"/>
    <property type="evidence" value="ECO:0007669"/>
    <property type="project" value="TreeGrafter"/>
</dbReference>
<feature type="compositionally biased region" description="Basic and acidic residues" evidence="4">
    <location>
        <begin position="90"/>
        <end position="132"/>
    </location>
</feature>
<dbReference type="PANTHER" id="PTHR13471:SF0">
    <property type="entry name" value="NUCLEAR EXOSOME REGULATOR NRDE2"/>
    <property type="match status" value="1"/>
</dbReference>
<name>A0A4S2N8N1_9PEZI</name>
<dbReference type="OrthoDB" id="297219at2759"/>
<evidence type="ECO:0000256" key="2">
    <source>
        <dbReference type="ARBA" id="ARBA00009265"/>
    </source>
</evidence>
<keyword evidence="6" id="KW-1185">Reference proteome</keyword>
<dbReference type="STRING" id="341454.A0A4S2N8N1"/>
<dbReference type="PANTHER" id="PTHR13471">
    <property type="entry name" value="TETRATRICOPEPTIDE-LIKE HELICAL"/>
    <property type="match status" value="1"/>
</dbReference>
<feature type="region of interest" description="Disordered" evidence="4">
    <location>
        <begin position="254"/>
        <end position="292"/>
    </location>
</feature>
<sequence length="1181" mass="135684">MSTNNPPIPPEETLQNPPAARVIPKFSSFKFTPPTALPEPTSTFTTATSHGDEKRSENDRDRNREPRHERKRRHRSRSRSRSRHRSSRTHGRDRDRDRDRGKDKDRDRRPRRDRPTDRDRDRRRKDNENDSRRSHHQRRSPSSKELVPASGSSHSQTPADIKEKTSESWYFDKKGDEHNLIYGTIYRYSIPLYHRSGHGRILGLPTRIVIDRDKGDGKGLVLGTLGAGRGDGVRPDRYAYAQPEKRGLKRLKVRHEESTGPNDFSQGLDFVPLSKPKPRSKDEEDNNEWVSGPMLFGADVEETSKEQDDLEVSSESDSDVEFVGGVEWGDRKRMMELIKRVDADPKNIDAWTEYVEQQDSAISAGNRKRSTAERTSIAEVKLDILEKALSKNPGNERLLLKFMEVAHEIWDSHKLLSKWRQVLRDHPSSIVLWTRYLNFRQTDIVSFTYPDCIKCYTDCLDMLRTAVFQARLGSPQRRNLEEIIVYVLLRVVLLMREAGYAELSTAVLQALLELNIFHPPHITAPSSPKEHQEILSQLETFWDSEVPRIGEPKAEGWKSFSAAGEIGDAPDAIDTTINIPQLDPRDPFGSWLEAEIQWSSRPSMPARTTDDVEEDDPYRVVLFSDLKPFMVRLSCQESTDALLEAFLTAHGLPSLNLRSSNDSWSKDQFFWNDLSVVSPGALRTWFWPRKERKFTSNTLVWEGMEPERKRGTGENPFSFLIRNFPLGEESLFGRSGKWFEALNGMVLTPKEAVNFIQNALEMIVKKTSSEGVAVYYLAWMWVNSLESIKKVAKSLLQKFKTSLRLWTAYGQIEWHESGKEAGAKIFTLALNMSKGFSEESRRDVVYLWHAWIWEELSCGNVPTARRLVLSVVNHQVLSESNCSSVDDVSKPQFLASRQHFEQQQLRHGTTHPAIASIYTDLLALLHYLCTPTPSFTSITNIYTSFTSALNLNASVHELTLLRHLRLLYYHNTTSKPYQPSLLRTNLETALTSFPHSTAFLALYLSNEARTKIENRMRNILSQHNAISTPASTLFAIWVELHMAEHWNQHSVRRIFESAAESTSMKHSLLLWQLYREFEVRVKDLEKGKMVLWRGMRECPWSKDVVVGGLRKLFGVMDGEEIWKCMAIVGNEKELRVHDTTELEDVWEEMRMAVSRKERMGTGIAMGMTLPDDKDSDAEKED</sequence>